<reference evidence="1 2" key="1">
    <citation type="submission" date="2016-10" db="EMBL/GenBank/DDBJ databases">
        <authorList>
            <person name="de Groot N.N."/>
        </authorList>
    </citation>
    <scope>NUCLEOTIDE SEQUENCE [LARGE SCALE GENOMIC DNA]</scope>
    <source>
        <strain evidence="1 2">DSM 17794</strain>
    </source>
</reference>
<dbReference type="RefSeq" id="WP_093410767.1">
    <property type="nucleotide sequence ID" value="NZ_FOVL01000020.1"/>
</dbReference>
<gene>
    <name evidence="1" type="ORF">SAMN05660413_02793</name>
</gene>
<proteinExistence type="predicted"/>
<evidence type="ECO:0000313" key="1">
    <source>
        <dbReference type="EMBL" id="SFN84227.1"/>
    </source>
</evidence>
<keyword evidence="2" id="KW-1185">Reference proteome</keyword>
<dbReference type="EMBL" id="FOVL01000020">
    <property type="protein sequence ID" value="SFN84227.1"/>
    <property type="molecule type" value="Genomic_DNA"/>
</dbReference>
<dbReference type="OrthoDB" id="1191081at2"/>
<dbReference type="SUPFAM" id="SSF54285">
    <property type="entry name" value="MoaD/ThiS"/>
    <property type="match status" value="1"/>
</dbReference>
<dbReference type="Proteomes" id="UP000199153">
    <property type="component" value="Unassembled WGS sequence"/>
</dbReference>
<dbReference type="AlphaFoldDB" id="A0A1I5CB82"/>
<dbReference type="Pfam" id="PF02597">
    <property type="entry name" value="ThiS"/>
    <property type="match status" value="1"/>
</dbReference>
<dbReference type="CDD" id="cd00754">
    <property type="entry name" value="Ubl_MoaD"/>
    <property type="match status" value="1"/>
</dbReference>
<dbReference type="STRING" id="287099.SAMN05660413_02793"/>
<organism evidence="1 2">
    <name type="scientific">Salegentibacter flavus</name>
    <dbReference type="NCBI Taxonomy" id="287099"/>
    <lineage>
        <taxon>Bacteria</taxon>
        <taxon>Pseudomonadati</taxon>
        <taxon>Bacteroidota</taxon>
        <taxon>Flavobacteriia</taxon>
        <taxon>Flavobacteriales</taxon>
        <taxon>Flavobacteriaceae</taxon>
        <taxon>Salegentibacter</taxon>
    </lineage>
</organism>
<dbReference type="InterPro" id="IPR016155">
    <property type="entry name" value="Mopterin_synth/thiamin_S_b"/>
</dbReference>
<dbReference type="InterPro" id="IPR012675">
    <property type="entry name" value="Beta-grasp_dom_sf"/>
</dbReference>
<evidence type="ECO:0000313" key="2">
    <source>
        <dbReference type="Proteomes" id="UP000199153"/>
    </source>
</evidence>
<dbReference type="Gene3D" id="3.10.20.30">
    <property type="match status" value="1"/>
</dbReference>
<protein>
    <submittedName>
        <fullName evidence="1">Molybdopterin synthase sulfur carrier subunit</fullName>
    </submittedName>
</protein>
<dbReference type="InterPro" id="IPR003749">
    <property type="entry name" value="ThiS/MoaD-like"/>
</dbReference>
<name>A0A1I5CB82_9FLAO</name>
<sequence length="78" mass="8614">MKITIKYFGILAETSGKKEEILEVDKGMSAAELKGRQIKTYQIPEEESVQLAVNQNLNTEVELKEGDEVAFLPPFAGG</sequence>
<accession>A0A1I5CB82</accession>